<keyword evidence="3" id="KW-0548">Nucleotidyltransferase</keyword>
<evidence type="ECO:0000256" key="3">
    <source>
        <dbReference type="ARBA" id="ARBA00022695"/>
    </source>
</evidence>
<dbReference type="InterPro" id="IPR041373">
    <property type="entry name" value="RT_RNaseH"/>
</dbReference>
<reference evidence="14" key="2">
    <citation type="submission" date="2022-01" db="EMBL/GenBank/DDBJ databases">
        <authorList>
            <person name="Yamashiro T."/>
            <person name="Shiraishi A."/>
            <person name="Satake H."/>
            <person name="Nakayama K."/>
        </authorList>
    </citation>
    <scope>NUCLEOTIDE SEQUENCE</scope>
</reference>
<keyword evidence="11" id="KW-0539">Nucleus</keyword>
<dbReference type="SUPFAM" id="SSF53098">
    <property type="entry name" value="Ribonuclease H-like"/>
    <property type="match status" value="2"/>
</dbReference>
<dbReference type="Gene3D" id="3.10.20.370">
    <property type="match status" value="1"/>
</dbReference>
<evidence type="ECO:0000256" key="11">
    <source>
        <dbReference type="ARBA" id="ARBA00023242"/>
    </source>
</evidence>
<accession>A0ABQ5AMK7</accession>
<keyword evidence="15" id="KW-1185">Reference proteome</keyword>
<evidence type="ECO:0000256" key="4">
    <source>
        <dbReference type="ARBA" id="ARBA00022722"/>
    </source>
</evidence>
<keyword evidence="7" id="KW-0863">Zinc-finger</keyword>
<evidence type="ECO:0000259" key="13">
    <source>
        <dbReference type="PROSITE" id="PS50994"/>
    </source>
</evidence>
<reference evidence="14" key="1">
    <citation type="journal article" date="2022" name="Int. J. Mol. Sci.">
        <title>Draft Genome of Tanacetum Coccineum: Genomic Comparison of Closely Related Tanacetum-Family Plants.</title>
        <authorList>
            <person name="Yamashiro T."/>
            <person name="Shiraishi A."/>
            <person name="Nakayama K."/>
            <person name="Satake H."/>
        </authorList>
    </citation>
    <scope>NUCLEOTIDE SEQUENCE</scope>
</reference>
<evidence type="ECO:0000256" key="5">
    <source>
        <dbReference type="ARBA" id="ARBA00022723"/>
    </source>
</evidence>
<dbReference type="Gene3D" id="3.30.420.10">
    <property type="entry name" value="Ribonuclease H-like superfamily/Ribonuclease H"/>
    <property type="match status" value="1"/>
</dbReference>
<organism evidence="14 15">
    <name type="scientific">Tanacetum coccineum</name>
    <dbReference type="NCBI Taxonomy" id="301880"/>
    <lineage>
        <taxon>Eukaryota</taxon>
        <taxon>Viridiplantae</taxon>
        <taxon>Streptophyta</taxon>
        <taxon>Embryophyta</taxon>
        <taxon>Tracheophyta</taxon>
        <taxon>Spermatophyta</taxon>
        <taxon>Magnoliopsida</taxon>
        <taxon>eudicotyledons</taxon>
        <taxon>Gunneridae</taxon>
        <taxon>Pentapetalae</taxon>
        <taxon>asterids</taxon>
        <taxon>campanulids</taxon>
        <taxon>Asterales</taxon>
        <taxon>Asteraceae</taxon>
        <taxon>Asteroideae</taxon>
        <taxon>Anthemideae</taxon>
        <taxon>Anthemidinae</taxon>
        <taxon>Tanacetum</taxon>
    </lineage>
</organism>
<dbReference type="CDD" id="cd09274">
    <property type="entry name" value="RNase_HI_RT_Ty3"/>
    <property type="match status" value="1"/>
</dbReference>
<evidence type="ECO:0000256" key="7">
    <source>
        <dbReference type="ARBA" id="ARBA00022771"/>
    </source>
</evidence>
<dbReference type="InterPro" id="IPR036397">
    <property type="entry name" value="RNaseH_sf"/>
</dbReference>
<feature type="compositionally biased region" description="Basic and acidic residues" evidence="12">
    <location>
        <begin position="1116"/>
        <end position="1125"/>
    </location>
</feature>
<dbReference type="InterPro" id="IPR001584">
    <property type="entry name" value="Integrase_cat-core"/>
</dbReference>
<dbReference type="InterPro" id="IPR056924">
    <property type="entry name" value="SH3_Tf2-1"/>
</dbReference>
<dbReference type="CDD" id="cd00303">
    <property type="entry name" value="retropepsin_like"/>
    <property type="match status" value="1"/>
</dbReference>
<feature type="compositionally biased region" description="Gly residues" evidence="12">
    <location>
        <begin position="933"/>
        <end position="961"/>
    </location>
</feature>
<feature type="compositionally biased region" description="Polar residues" evidence="12">
    <location>
        <begin position="531"/>
        <end position="541"/>
    </location>
</feature>
<keyword evidence="4" id="KW-0540">Nuclease</keyword>
<dbReference type="InterPro" id="IPR012337">
    <property type="entry name" value="RNaseH-like_sf"/>
</dbReference>
<dbReference type="Proteomes" id="UP001151760">
    <property type="component" value="Unassembled WGS sequence"/>
</dbReference>
<feature type="region of interest" description="Disordered" evidence="12">
    <location>
        <begin position="475"/>
        <end position="541"/>
    </location>
</feature>
<keyword evidence="9" id="KW-0862">Zinc</keyword>
<dbReference type="Pfam" id="PF08284">
    <property type="entry name" value="RVP_2"/>
    <property type="match status" value="1"/>
</dbReference>
<keyword evidence="8" id="KW-0378">Hydrolase</keyword>
<evidence type="ECO:0000256" key="10">
    <source>
        <dbReference type="ARBA" id="ARBA00022918"/>
    </source>
</evidence>
<evidence type="ECO:0000313" key="15">
    <source>
        <dbReference type="Proteomes" id="UP001151760"/>
    </source>
</evidence>
<dbReference type="Gene3D" id="2.40.70.10">
    <property type="entry name" value="Acid Proteases"/>
    <property type="match status" value="1"/>
</dbReference>
<feature type="region of interest" description="Disordered" evidence="12">
    <location>
        <begin position="609"/>
        <end position="707"/>
    </location>
</feature>
<proteinExistence type="predicted"/>
<sequence length="1907" mass="215724">MASESASGSATTGVGSSSALQIREIVQTSRNQEVWKDYNMCIMTDGHKKAQCKFCFHFFAVGSNTTLKNHISHPHCEVLKAQQNQNPEAGQTTMGRDGQVFMYNPDYLREQFAGLVIQRGLPFNHFDNEQTTRVFQNTMQPRYTHVSRSTLKRDAMKLWVAAKQATIDGFANLNTMVNLTTDIWSAPHNLPGSYMCVTAHWIEPSSWQMMKRVISFEEFSSEHTGKNLKYMLEKVFVVYGLKDKILSITLDNASNNTSAMNKLRLKYNPPMGGRFYHSRCVAHIINLVVQAGLKVPIVNQMKEAFKQMLKDVFKSGEKNRRRYIKICHDAEKPCYSPNWDIETRWNSTFEMFESGLKQQITLSHFHDILVSKNGRRFKKFPDEYWGRIEMLNPLLAVFQNATVVLSGVYYPTSPLVMAISVISVSSDSSEESVGTSTGRVILFGTIPTTIPDTTLPVIPPFTHIDITLTPTSPDYTPASHDYSSASDTEFDPSEDPSSNHIPPLPATSPFLSSTDDSSDSDILDTPPSPTHGTPFTKTTLSTQRSLVASGALRRRVMVLASRQLIPHGRPYRYHFNGPVYMMTARKRVRPLPTHRLVVRHSVDYSSLDHFSLDDSSRDSSSSSSLKTSSDSSIDALSNSASSHSSSDHSLPAPSSGMRPSHHLCSLVPSVHHSSAAISDRPSHDSSSMSLSRKRSRSPDASVPLSSPIPEALSSARVDLLPSPKRIRSPDSVIDLEVSSAEGYEPSRYRGIDLDDDERSDGIDIDPEIQEEIDKCIAYADALRVRRIDARVVVEAVDREEIETDARGLVKEEGAVEVTYETLGDLVQRFHDHIEEIPVHRVQAIESLEQDNMRLRDMINVASQRVTRSQRRELRVKREMRQIWRFRFYDHMRIARLEACARRHLGYRELGARDAARNLEPLIGGGGEQEEVNGNGGNRNGGNRNGGNGNGGNGNEGNGNRGGNDYNFEGFMPAQECTYQDFLKCQPLSFNGTEGVVGLTRWFKKMEMVLHISNCPEKYQLKNEIQKLETELWNLAVKGNDLTAYTKKFQDLVLLCTRMVPSEEEKVERFVRGFPGNIQGNVINAEPTKLQDAIRIATNLMDQKLKGYARSAENKRWLENNPRDTRGQQPVFKRQNVRGQNIERAYTAGNNEKKGLCWISSLLQQVQVAPCRIVYCEMLGHFRKDCPMLRGQNRGNKTGNKNGNKTGNQTRGNEATSRAYAIGGGGANPNSNFVTGTFLLNNCYASMLFDSGADRSFVSSTCSALLDVAPSTLDTSYAVELADGRISKTNVVLRGCTLGLLGHSFGIDLMPVELGSFDVIISMDWLAKFCALIVCDEKVVHIPYGDEVLIIRGDDCDGRSKSKLNIISCTKTQNYIQKGCQVYLAQVTSKKTEDKSEEKQLEDVPIVREFLEVFLEDLLGLPPARQGSENFVVYCDASHKGLGAVLMQKEKVIAYASRQLKVHEKNYTTHDLELGAVVFSLKMWRHYMYGTKCVVFTNHKSLQHIIDQKELNMRQLRWLELLSDYDCEIRYRPGKANVQILSAQSEARKEENFINEYLHGMINKLEPRADGTLCLNNRSWIPHFGDLRALIMHESHKSKYSIHLGSDKMYHDMKKLEYDTLENLTRQYLKEVVSRHRVSVSIISDRDWRFTSHFWKSLNKALGTRFDMSTAYYPQTDGQSERTIQTYHTNIKAAPFEALYGRKCRSPICWAEVGDSQLTGPEIIHETTEKIVQIKSRIQVARNRQKSYDDVRRKPLEFQVGDKVMLKVSPWKGVIRFGKQGKLNPRYIGPFKIIAKVGTVAYRLELPEQLSRVHSTFHVSNLKKCMSDEPLAIPLDEIQVDDKLHFIEEPVEIMDREVKRLKQSRIPIVKVRWNSRRGPEFTWEREDQMQKNYPHLFANPEPTSNTTS</sequence>
<feature type="region of interest" description="Disordered" evidence="12">
    <location>
        <begin position="1116"/>
        <end position="1137"/>
    </location>
</feature>
<evidence type="ECO:0000256" key="6">
    <source>
        <dbReference type="ARBA" id="ARBA00022759"/>
    </source>
</evidence>
<feature type="region of interest" description="Disordered" evidence="12">
    <location>
        <begin position="920"/>
        <end position="964"/>
    </location>
</feature>
<keyword evidence="10 14" id="KW-0695">RNA-directed DNA polymerase</keyword>
<keyword evidence="5" id="KW-0479">Metal-binding</keyword>
<dbReference type="InterPro" id="IPR052035">
    <property type="entry name" value="ZnF_BED_domain_contain"/>
</dbReference>
<dbReference type="PROSITE" id="PS50994">
    <property type="entry name" value="INTEGRASE"/>
    <property type="match status" value="1"/>
</dbReference>
<dbReference type="SUPFAM" id="SSF56672">
    <property type="entry name" value="DNA/RNA polymerases"/>
    <property type="match status" value="1"/>
</dbReference>
<gene>
    <name evidence="14" type="ORF">Tco_0824458</name>
</gene>
<keyword evidence="6" id="KW-0255">Endonuclease</keyword>
<comment type="caution">
    <text evidence="14">The sequence shown here is derived from an EMBL/GenBank/DDBJ whole genome shotgun (WGS) entry which is preliminary data.</text>
</comment>
<evidence type="ECO:0000313" key="14">
    <source>
        <dbReference type="EMBL" id="GJT03289.1"/>
    </source>
</evidence>
<dbReference type="Pfam" id="PF17917">
    <property type="entry name" value="RT_RNaseH"/>
    <property type="match status" value="1"/>
</dbReference>
<protein>
    <submittedName>
        <fullName evidence="14">Reverse transcriptase domain-containing protein</fullName>
    </submittedName>
</protein>
<evidence type="ECO:0000256" key="2">
    <source>
        <dbReference type="ARBA" id="ARBA00022679"/>
    </source>
</evidence>
<evidence type="ECO:0000256" key="12">
    <source>
        <dbReference type="SAM" id="MobiDB-lite"/>
    </source>
</evidence>
<feature type="compositionally biased region" description="Low complexity" evidence="12">
    <location>
        <begin position="618"/>
        <end position="655"/>
    </location>
</feature>
<dbReference type="GO" id="GO:0003964">
    <property type="term" value="F:RNA-directed DNA polymerase activity"/>
    <property type="evidence" value="ECO:0007669"/>
    <property type="project" value="UniProtKB-KW"/>
</dbReference>
<dbReference type="InterPro" id="IPR043502">
    <property type="entry name" value="DNA/RNA_pol_sf"/>
</dbReference>
<evidence type="ECO:0000256" key="8">
    <source>
        <dbReference type="ARBA" id="ARBA00022801"/>
    </source>
</evidence>
<evidence type="ECO:0000256" key="1">
    <source>
        <dbReference type="ARBA" id="ARBA00004123"/>
    </source>
</evidence>
<dbReference type="Pfam" id="PF24626">
    <property type="entry name" value="SH3_Tf2-1"/>
    <property type="match status" value="1"/>
</dbReference>
<keyword evidence="2" id="KW-0808">Transferase</keyword>
<dbReference type="SUPFAM" id="SSF50630">
    <property type="entry name" value="Acid proteases"/>
    <property type="match status" value="1"/>
</dbReference>
<comment type="subcellular location">
    <subcellularLocation>
        <location evidence="1">Nucleus</location>
    </subcellularLocation>
</comment>
<dbReference type="EMBL" id="BQNB010012414">
    <property type="protein sequence ID" value="GJT03289.1"/>
    <property type="molecule type" value="Genomic_DNA"/>
</dbReference>
<feature type="region of interest" description="Disordered" evidence="12">
    <location>
        <begin position="1189"/>
        <end position="1212"/>
    </location>
</feature>
<evidence type="ECO:0000256" key="9">
    <source>
        <dbReference type="ARBA" id="ARBA00022833"/>
    </source>
</evidence>
<name>A0ABQ5AMK7_9ASTR</name>
<feature type="domain" description="Integrase catalytic" evidence="13">
    <location>
        <begin position="1562"/>
        <end position="1762"/>
    </location>
</feature>
<dbReference type="PANTHER" id="PTHR46481:SF10">
    <property type="entry name" value="ZINC FINGER BED DOMAIN-CONTAINING PROTEIN 39"/>
    <property type="match status" value="1"/>
</dbReference>
<dbReference type="PANTHER" id="PTHR46481">
    <property type="entry name" value="ZINC FINGER BED DOMAIN-CONTAINING PROTEIN 4"/>
    <property type="match status" value="1"/>
</dbReference>
<dbReference type="InterPro" id="IPR021109">
    <property type="entry name" value="Peptidase_aspartic_dom_sf"/>
</dbReference>